<sequence length="111" mass="12226">MRPVTDRERSLLEALFAHLPAIESSLLLQLAAAKVTELDEEGSLKFHIAPSFSIEINERVPVTGTIDDIDGVPIFFLLHVVGGKIDELEIYKADGSTILTEIVADALRFDH</sequence>
<proteinExistence type="predicted"/>
<dbReference type="Proteomes" id="UP000223606">
    <property type="component" value="Chromosome 1"/>
</dbReference>
<keyword evidence="3" id="KW-1185">Reference proteome</keyword>
<evidence type="ECO:0000259" key="1">
    <source>
        <dbReference type="Pfam" id="PF22480"/>
    </source>
</evidence>
<evidence type="ECO:0000313" key="2">
    <source>
        <dbReference type="EMBL" id="SON58305.1"/>
    </source>
</evidence>
<dbReference type="Pfam" id="PF22480">
    <property type="entry name" value="DUF6984"/>
    <property type="match status" value="1"/>
</dbReference>
<protein>
    <recommendedName>
        <fullName evidence="1">DUF6984 domain-containing protein</fullName>
    </recommendedName>
</protein>
<accession>A0A2C9DEE0</accession>
<dbReference type="InterPro" id="IPR054253">
    <property type="entry name" value="DUF6984"/>
</dbReference>
<organism evidence="2 3">
    <name type="scientific">Hartmannibacter diazotrophicus</name>
    <dbReference type="NCBI Taxonomy" id="1482074"/>
    <lineage>
        <taxon>Bacteria</taxon>
        <taxon>Pseudomonadati</taxon>
        <taxon>Pseudomonadota</taxon>
        <taxon>Alphaproteobacteria</taxon>
        <taxon>Hyphomicrobiales</taxon>
        <taxon>Pleomorphomonadaceae</taxon>
        <taxon>Hartmannibacter</taxon>
    </lineage>
</organism>
<dbReference type="OrthoDB" id="8400059at2"/>
<feature type="domain" description="DUF6984" evidence="1">
    <location>
        <begin position="1"/>
        <end position="99"/>
    </location>
</feature>
<dbReference type="EMBL" id="LT960614">
    <property type="protein sequence ID" value="SON58305.1"/>
    <property type="molecule type" value="Genomic_DNA"/>
</dbReference>
<dbReference type="AlphaFoldDB" id="A0A2C9DEE0"/>
<reference evidence="3" key="1">
    <citation type="submission" date="2017-09" db="EMBL/GenBank/DDBJ databases">
        <title>Genome sequence of Nannocystis excedens DSM 71.</title>
        <authorList>
            <person name="Blom J."/>
        </authorList>
    </citation>
    <scope>NUCLEOTIDE SEQUENCE [LARGE SCALE GENOMIC DNA]</scope>
    <source>
        <strain evidence="3">type strain: E19</strain>
    </source>
</reference>
<dbReference type="KEGG" id="hdi:HDIA_4764"/>
<evidence type="ECO:0000313" key="3">
    <source>
        <dbReference type="Proteomes" id="UP000223606"/>
    </source>
</evidence>
<name>A0A2C9DEE0_9HYPH</name>
<dbReference type="RefSeq" id="WP_099558520.1">
    <property type="nucleotide sequence ID" value="NZ_LT960614.1"/>
</dbReference>
<gene>
    <name evidence="2" type="ORF">HDIA_4764</name>
</gene>